<sequence>MENDSVAKIIANPKYQRLVSTRSKFGWLLTAIMMVVYYGYIAIIAFDKELFAARLGEGVMTVGIPVGFGVIVFTIIITGIYVRRANSEFDKLNEEVVREAGK</sequence>
<evidence type="ECO:0000313" key="3">
    <source>
        <dbReference type="Proteomes" id="UP000244930"/>
    </source>
</evidence>
<keyword evidence="1" id="KW-0472">Membrane</keyword>
<dbReference type="RefSeq" id="WP_108950809.1">
    <property type="nucleotide sequence ID" value="NZ_CP022187.1"/>
</dbReference>
<reference evidence="2 3" key="1">
    <citation type="submission" date="2017-06" db="EMBL/GenBank/DDBJ databases">
        <title>Azoarcus.</title>
        <authorList>
            <person name="Woo J.-H."/>
            <person name="Kim H.-S."/>
        </authorList>
    </citation>
    <scope>NUCLEOTIDE SEQUENCE [LARGE SCALE GENOMIC DNA]</scope>
    <source>
        <strain evidence="2 3">TSPY31</strain>
    </source>
</reference>
<evidence type="ECO:0008006" key="4">
    <source>
        <dbReference type="Google" id="ProtNLM"/>
    </source>
</evidence>
<keyword evidence="1" id="KW-0812">Transmembrane</keyword>
<dbReference type="PANTHER" id="PTHR38598">
    <property type="entry name" value="INNER MEMBRANE PROTEIN YJCH"/>
    <property type="match status" value="1"/>
</dbReference>
<name>A0A2U8GUM2_9RHOO</name>
<accession>A0A2U8GUM2</accession>
<dbReference type="PANTHER" id="PTHR38598:SF1">
    <property type="entry name" value="INNER MEMBRANE PROTEIN YJCH"/>
    <property type="match status" value="1"/>
</dbReference>
<dbReference type="InterPro" id="IPR052959">
    <property type="entry name" value="Inner_membrane_assoc"/>
</dbReference>
<dbReference type="InterPro" id="IPR007436">
    <property type="entry name" value="DUF485"/>
</dbReference>
<dbReference type="AlphaFoldDB" id="A0A2U8GUM2"/>
<keyword evidence="3" id="KW-1185">Reference proteome</keyword>
<dbReference type="Pfam" id="PF04341">
    <property type="entry name" value="DUF485"/>
    <property type="match status" value="1"/>
</dbReference>
<dbReference type="KEGG" id="acom:CEW83_19285"/>
<evidence type="ECO:0000313" key="2">
    <source>
        <dbReference type="EMBL" id="AWI77110.1"/>
    </source>
</evidence>
<gene>
    <name evidence="2" type="ORF">CEW83_19285</name>
</gene>
<keyword evidence="1" id="KW-1133">Transmembrane helix</keyword>
<proteinExistence type="predicted"/>
<feature type="transmembrane region" description="Helical" evidence="1">
    <location>
        <begin position="58"/>
        <end position="82"/>
    </location>
</feature>
<organism evidence="2 3">
    <name type="scientific">Parazoarcus communis</name>
    <dbReference type="NCBI Taxonomy" id="41977"/>
    <lineage>
        <taxon>Bacteria</taxon>
        <taxon>Pseudomonadati</taxon>
        <taxon>Pseudomonadota</taxon>
        <taxon>Betaproteobacteria</taxon>
        <taxon>Rhodocyclales</taxon>
        <taxon>Zoogloeaceae</taxon>
        <taxon>Parazoarcus</taxon>
    </lineage>
</organism>
<dbReference type="Proteomes" id="UP000244930">
    <property type="component" value="Chromosome"/>
</dbReference>
<dbReference type="EMBL" id="CP022187">
    <property type="protein sequence ID" value="AWI77110.1"/>
    <property type="molecule type" value="Genomic_DNA"/>
</dbReference>
<evidence type="ECO:0000256" key="1">
    <source>
        <dbReference type="SAM" id="Phobius"/>
    </source>
</evidence>
<feature type="transmembrane region" description="Helical" evidence="1">
    <location>
        <begin position="25"/>
        <end position="46"/>
    </location>
</feature>
<protein>
    <recommendedName>
        <fullName evidence="4">DUF485 domain-containing protein</fullName>
    </recommendedName>
</protein>
<dbReference type="GO" id="GO:0005886">
    <property type="term" value="C:plasma membrane"/>
    <property type="evidence" value="ECO:0007669"/>
    <property type="project" value="TreeGrafter"/>
</dbReference>